<protein>
    <submittedName>
        <fullName evidence="5">F-box protein</fullName>
    </submittedName>
</protein>
<accession>A0A0N4UAU3</accession>
<dbReference type="STRING" id="318479.A0A0N4UAU3"/>
<dbReference type="Proteomes" id="UP000274756">
    <property type="component" value="Unassembled WGS sequence"/>
</dbReference>
<dbReference type="OrthoDB" id="5800741at2759"/>
<proteinExistence type="predicted"/>
<evidence type="ECO:0000313" key="2">
    <source>
        <dbReference type="EMBL" id="VDN58202.1"/>
    </source>
</evidence>
<name>A0A0N4UAU3_DRAME</name>
<dbReference type="WBParaSite" id="DME_0000429201-mRNA-1">
    <property type="protein sequence ID" value="DME_0000429201-mRNA-1"/>
    <property type="gene ID" value="DME_0000429201"/>
</dbReference>
<dbReference type="AlphaFoldDB" id="A0A0N4UAU3"/>
<reference evidence="2 4" key="2">
    <citation type="submission" date="2018-11" db="EMBL/GenBank/DDBJ databases">
        <authorList>
            <consortium name="Pathogen Informatics"/>
        </authorList>
    </citation>
    <scope>NUCLEOTIDE SEQUENCE [LARGE SCALE GENOMIC DNA]</scope>
</reference>
<feature type="region of interest" description="Disordered" evidence="1">
    <location>
        <begin position="39"/>
        <end position="59"/>
    </location>
</feature>
<evidence type="ECO:0000313" key="5">
    <source>
        <dbReference type="WBParaSite" id="DME_0000429201-mRNA-1"/>
    </source>
</evidence>
<keyword evidence="4" id="KW-1185">Reference proteome</keyword>
<sequence>MRQIRSTMQSLERLNANQLMPIECNMAIADNHEPLQCNSSIMPSGDLNDDSGTENENSLEQFSQKDERYLMPNKSQVLFYLSDASQLRIRRTGMEFQAFLPFCYSIDFPLFDIWFEPDCSKSNWVLESYGKTVLLISENIGYGCFFWKKPEPPIIELTDWNGDLFGYFVPGDPFLLEDSDKKTIAKLIAVEKNERNTVWICILEGSGREVARLEDFMTINFVKEAGGFQIKLLTLAAFARIVASQSPPSRSCFCSFLFSLFQC</sequence>
<evidence type="ECO:0000313" key="3">
    <source>
        <dbReference type="Proteomes" id="UP000038040"/>
    </source>
</evidence>
<gene>
    <name evidence="2" type="ORF">DME_LOCUS8175</name>
</gene>
<dbReference type="Proteomes" id="UP000038040">
    <property type="component" value="Unplaced"/>
</dbReference>
<organism evidence="3 5">
    <name type="scientific">Dracunculus medinensis</name>
    <name type="common">Guinea worm</name>
    <dbReference type="NCBI Taxonomy" id="318479"/>
    <lineage>
        <taxon>Eukaryota</taxon>
        <taxon>Metazoa</taxon>
        <taxon>Ecdysozoa</taxon>
        <taxon>Nematoda</taxon>
        <taxon>Chromadorea</taxon>
        <taxon>Rhabditida</taxon>
        <taxon>Spirurina</taxon>
        <taxon>Dracunculoidea</taxon>
        <taxon>Dracunculidae</taxon>
        <taxon>Dracunculus</taxon>
    </lineage>
</organism>
<evidence type="ECO:0000313" key="4">
    <source>
        <dbReference type="Proteomes" id="UP000274756"/>
    </source>
</evidence>
<dbReference type="EMBL" id="UYYG01001166">
    <property type="protein sequence ID" value="VDN58202.1"/>
    <property type="molecule type" value="Genomic_DNA"/>
</dbReference>
<evidence type="ECO:0000256" key="1">
    <source>
        <dbReference type="SAM" id="MobiDB-lite"/>
    </source>
</evidence>
<reference evidence="5" key="1">
    <citation type="submission" date="2017-02" db="UniProtKB">
        <authorList>
            <consortium name="WormBaseParasite"/>
        </authorList>
    </citation>
    <scope>IDENTIFICATION</scope>
</reference>